<dbReference type="AlphaFoldDB" id="A0A9X4AYV6"/>
<proteinExistence type="predicted"/>
<accession>A0A9X4AYV6</accession>
<evidence type="ECO:0000313" key="1">
    <source>
        <dbReference type="EMBL" id="MDC3987680.1"/>
    </source>
</evidence>
<gene>
    <name evidence="1" type="ORF">KEG57_44860</name>
</gene>
<dbReference type="EMBL" id="JAGTJJ010000056">
    <property type="protein sequence ID" value="MDC3987680.1"/>
    <property type="molecule type" value="Genomic_DNA"/>
</dbReference>
<keyword evidence="2" id="KW-1185">Reference proteome</keyword>
<evidence type="ECO:0000313" key="2">
    <source>
        <dbReference type="Proteomes" id="UP001151081"/>
    </source>
</evidence>
<protein>
    <submittedName>
        <fullName evidence="1">Uncharacterized protein</fullName>
    </submittedName>
</protein>
<comment type="caution">
    <text evidence="1">The sequence shown here is derived from an EMBL/GenBank/DDBJ whole genome shotgun (WGS) entry which is preliminary data.</text>
</comment>
<organism evidence="1 2">
    <name type="scientific">Polyangium jinanense</name>
    <dbReference type="NCBI Taxonomy" id="2829994"/>
    <lineage>
        <taxon>Bacteria</taxon>
        <taxon>Pseudomonadati</taxon>
        <taxon>Myxococcota</taxon>
        <taxon>Polyangia</taxon>
        <taxon>Polyangiales</taxon>
        <taxon>Polyangiaceae</taxon>
        <taxon>Polyangium</taxon>
    </lineage>
</organism>
<name>A0A9X4AYV6_9BACT</name>
<dbReference type="Proteomes" id="UP001151081">
    <property type="component" value="Unassembled WGS sequence"/>
</dbReference>
<sequence length="143" mass="14698">MLNYESQGICWEGACKYPSTTTTCDAPPPPACNADGSLRTYSSIGTCADGACSYQPMDADCGAAGCCEDHCCELEPSNADTLGPLEQNGLVISTPQGTFDTSTDCITPSLLGDCKVVAPAGSPEVCVCRADELTINSLTIAGK</sequence>
<reference evidence="1 2" key="1">
    <citation type="submission" date="2021-04" db="EMBL/GenBank/DDBJ databases">
        <title>Genome analysis of Polyangium sp.</title>
        <authorList>
            <person name="Li Y."/>
            <person name="Wang J."/>
        </authorList>
    </citation>
    <scope>NUCLEOTIDE SEQUENCE [LARGE SCALE GENOMIC DNA]</scope>
    <source>
        <strain evidence="1 2">SDU14</strain>
    </source>
</reference>